<name>A0AAD1RSL6_PELCU</name>
<organism evidence="2 3">
    <name type="scientific">Pelobates cultripes</name>
    <name type="common">Western spadefoot toad</name>
    <dbReference type="NCBI Taxonomy" id="61616"/>
    <lineage>
        <taxon>Eukaryota</taxon>
        <taxon>Metazoa</taxon>
        <taxon>Chordata</taxon>
        <taxon>Craniata</taxon>
        <taxon>Vertebrata</taxon>
        <taxon>Euteleostomi</taxon>
        <taxon>Amphibia</taxon>
        <taxon>Batrachia</taxon>
        <taxon>Anura</taxon>
        <taxon>Pelobatoidea</taxon>
        <taxon>Pelobatidae</taxon>
        <taxon>Pelobates</taxon>
    </lineage>
</organism>
<dbReference type="Pfam" id="PF26215">
    <property type="entry name" value="HTH_animal"/>
    <property type="match status" value="1"/>
</dbReference>
<keyword evidence="3" id="KW-1185">Reference proteome</keyword>
<evidence type="ECO:0000313" key="3">
    <source>
        <dbReference type="Proteomes" id="UP001295444"/>
    </source>
</evidence>
<reference evidence="2" key="1">
    <citation type="submission" date="2022-03" db="EMBL/GenBank/DDBJ databases">
        <authorList>
            <person name="Alioto T."/>
            <person name="Alioto T."/>
            <person name="Gomez Garrido J."/>
        </authorList>
    </citation>
    <scope>NUCLEOTIDE SEQUENCE</scope>
</reference>
<evidence type="ECO:0000313" key="2">
    <source>
        <dbReference type="EMBL" id="CAH2277040.1"/>
    </source>
</evidence>
<dbReference type="InterPro" id="IPR058912">
    <property type="entry name" value="HTH_animal"/>
</dbReference>
<proteinExistence type="predicted"/>
<dbReference type="AlphaFoldDB" id="A0AAD1RSL6"/>
<sequence length="303" mass="35583">MAPMYANAFMYESETKFILQNYTQQIIRYFRFINDILILWVGSKEEAVQFVHEEAVQFVHDLNDLPTQMRLTSTINEHSIQFLDIEIMIIDQKIEYKLYTKSTDCNTLLHFKSFHPQHLKQALPYSQFLRVLQNNSLLRDQQLQLMYETFRSRGYPRWTLDKALSRARTTFAPSLSVLQKPANIRSTFPMLFNTANPELTSTIRKNWNTLSSDPSLPEIFRQKLMICYRRNKILKDLLVQTDPRHCYSPVQKENTNLGCVRCLGCVTCGHLIPSKTFTHPYTGKIYKVKILFRAVEETEGNSY</sequence>
<dbReference type="Proteomes" id="UP001295444">
    <property type="component" value="Chromosome 03"/>
</dbReference>
<dbReference type="EMBL" id="OW240914">
    <property type="protein sequence ID" value="CAH2277040.1"/>
    <property type="molecule type" value="Genomic_DNA"/>
</dbReference>
<dbReference type="PANTHER" id="PTHR21301">
    <property type="entry name" value="REVERSE TRANSCRIPTASE"/>
    <property type="match status" value="1"/>
</dbReference>
<gene>
    <name evidence="2" type="ORF">PECUL_23A020716</name>
</gene>
<evidence type="ECO:0000259" key="1">
    <source>
        <dbReference type="Pfam" id="PF26215"/>
    </source>
</evidence>
<protein>
    <recommendedName>
        <fullName evidence="1">Helix-turn-helix domain-containing protein</fullName>
    </recommendedName>
</protein>
<accession>A0AAD1RSL6</accession>
<dbReference type="PANTHER" id="PTHR21301:SF12">
    <property type="match status" value="1"/>
</dbReference>
<feature type="domain" description="Helix-turn-helix" evidence="1">
    <location>
        <begin position="108"/>
        <end position="163"/>
    </location>
</feature>